<dbReference type="PhylomeDB" id="R7QQC3"/>
<dbReference type="EMBL" id="HG002054">
    <property type="protein sequence ID" value="CDF39570.1"/>
    <property type="molecule type" value="Genomic_DNA"/>
</dbReference>
<dbReference type="InterPro" id="IPR050331">
    <property type="entry name" value="Zinc_finger"/>
</dbReference>
<evidence type="ECO:0000256" key="7">
    <source>
        <dbReference type="PROSITE-ProRule" id="PRU00042"/>
    </source>
</evidence>
<dbReference type="OrthoDB" id="6077919at2759"/>
<organism evidence="10 11">
    <name type="scientific">Chondrus crispus</name>
    <name type="common">Carrageen Irish moss</name>
    <name type="synonym">Polymorpha crispa</name>
    <dbReference type="NCBI Taxonomy" id="2769"/>
    <lineage>
        <taxon>Eukaryota</taxon>
        <taxon>Rhodophyta</taxon>
        <taxon>Florideophyceae</taxon>
        <taxon>Rhodymeniophycidae</taxon>
        <taxon>Gigartinales</taxon>
        <taxon>Gigartinaceae</taxon>
        <taxon>Chondrus</taxon>
    </lineage>
</organism>
<evidence type="ECO:0000313" key="10">
    <source>
        <dbReference type="EMBL" id="CDF39570.1"/>
    </source>
</evidence>
<reference evidence="11" key="1">
    <citation type="journal article" date="2013" name="Proc. Natl. Acad. Sci. U.S.A.">
        <title>Genome structure and metabolic features in the red seaweed Chondrus crispus shed light on evolution of the Archaeplastida.</title>
        <authorList>
            <person name="Collen J."/>
            <person name="Porcel B."/>
            <person name="Carre W."/>
            <person name="Ball S.G."/>
            <person name="Chaparro C."/>
            <person name="Tonon T."/>
            <person name="Barbeyron T."/>
            <person name="Michel G."/>
            <person name="Noel B."/>
            <person name="Valentin K."/>
            <person name="Elias M."/>
            <person name="Artiguenave F."/>
            <person name="Arun A."/>
            <person name="Aury J.M."/>
            <person name="Barbosa-Neto J.F."/>
            <person name="Bothwell J.H."/>
            <person name="Bouget F.Y."/>
            <person name="Brillet L."/>
            <person name="Cabello-Hurtado F."/>
            <person name="Capella-Gutierrez S."/>
            <person name="Charrier B."/>
            <person name="Cladiere L."/>
            <person name="Cock J.M."/>
            <person name="Coelho S.M."/>
            <person name="Colleoni C."/>
            <person name="Czjzek M."/>
            <person name="Da Silva C."/>
            <person name="Delage L."/>
            <person name="Denoeud F."/>
            <person name="Deschamps P."/>
            <person name="Dittami S.M."/>
            <person name="Gabaldon T."/>
            <person name="Gachon C.M."/>
            <person name="Groisillier A."/>
            <person name="Herve C."/>
            <person name="Jabbari K."/>
            <person name="Katinka M."/>
            <person name="Kloareg B."/>
            <person name="Kowalczyk N."/>
            <person name="Labadie K."/>
            <person name="Leblanc C."/>
            <person name="Lopez P.J."/>
            <person name="McLachlan D.H."/>
            <person name="Meslet-Cladiere L."/>
            <person name="Moustafa A."/>
            <person name="Nehr Z."/>
            <person name="Nyvall Collen P."/>
            <person name="Panaud O."/>
            <person name="Partensky F."/>
            <person name="Poulain J."/>
            <person name="Rensing S.A."/>
            <person name="Rousvoal S."/>
            <person name="Samson G."/>
            <person name="Symeonidi A."/>
            <person name="Weissenbach J."/>
            <person name="Zambounis A."/>
            <person name="Wincker P."/>
            <person name="Boyen C."/>
        </authorList>
    </citation>
    <scope>NUCLEOTIDE SEQUENCE [LARGE SCALE GENOMIC DNA]</scope>
    <source>
        <strain evidence="11">cv. Stackhouse</strain>
    </source>
</reference>
<evidence type="ECO:0000256" key="4">
    <source>
        <dbReference type="ARBA" id="ARBA00022771"/>
    </source>
</evidence>
<feature type="domain" description="C2H2-type" evidence="9">
    <location>
        <begin position="224"/>
        <end position="252"/>
    </location>
</feature>
<keyword evidence="6" id="KW-0539">Nucleus</keyword>
<feature type="domain" description="C2H2-type" evidence="9">
    <location>
        <begin position="282"/>
        <end position="310"/>
    </location>
</feature>
<sequence length="314" mass="35534">MERKRQPDDVSLTDSSDLPEHATHYKSSTLSFSLLLHHRNLLLTLHLLQPFSSLCLVSPTTLSSKAPALHTPHLSPTTLTTHMVRDLSKTTKGSIDYVLNSPSASSDFNHAIRPYSRTNRHPKAPRAPSSSDTDSTQAGFARLLEAANYVQAYQPSATSSSETRAHSRSDSGRTSPSRGEVTQPLKPKRRKRKDVKCEECGRTFGDSSSVRKHVRVVHQKIKEFDCDICGKSFAEKSNRSKHRIAAHLNQRDHKCTECDKVFNFSDGLRRHVNNVHLKLRPYRCDKCNTFYKQKTHLLKHQQSMHHIPIPSKKS</sequence>
<dbReference type="Proteomes" id="UP000012073">
    <property type="component" value="Unassembled WGS sequence"/>
</dbReference>
<keyword evidence="11" id="KW-1185">Reference proteome</keyword>
<proteinExistence type="predicted"/>
<name>R7QQC3_CHOCR</name>
<feature type="domain" description="C2H2-type" evidence="9">
    <location>
        <begin position="195"/>
        <end position="223"/>
    </location>
</feature>
<feature type="region of interest" description="Disordered" evidence="8">
    <location>
        <begin position="115"/>
        <end position="136"/>
    </location>
</feature>
<dbReference type="PANTHER" id="PTHR16515">
    <property type="entry name" value="PR DOMAIN ZINC FINGER PROTEIN"/>
    <property type="match status" value="1"/>
</dbReference>
<dbReference type="RefSeq" id="XP_005709864.1">
    <property type="nucleotide sequence ID" value="XM_005709807.1"/>
</dbReference>
<dbReference type="KEGG" id="ccp:CHC_T00006655001"/>
<dbReference type="Gene3D" id="3.30.160.60">
    <property type="entry name" value="Classic Zinc Finger"/>
    <property type="match status" value="3"/>
</dbReference>
<accession>R7QQC3</accession>
<dbReference type="GO" id="GO:0005634">
    <property type="term" value="C:nucleus"/>
    <property type="evidence" value="ECO:0007669"/>
    <property type="project" value="UniProtKB-SubCell"/>
</dbReference>
<keyword evidence="3" id="KW-0677">Repeat</keyword>
<evidence type="ECO:0000256" key="8">
    <source>
        <dbReference type="SAM" id="MobiDB-lite"/>
    </source>
</evidence>
<feature type="domain" description="C2H2-type" evidence="9">
    <location>
        <begin position="253"/>
        <end position="281"/>
    </location>
</feature>
<dbReference type="PROSITE" id="PS50157">
    <property type="entry name" value="ZINC_FINGER_C2H2_2"/>
    <property type="match status" value="4"/>
</dbReference>
<dbReference type="InterPro" id="IPR013087">
    <property type="entry name" value="Znf_C2H2_type"/>
</dbReference>
<dbReference type="Gramene" id="CDF39570">
    <property type="protein sequence ID" value="CDF39570"/>
    <property type="gene ID" value="CHC_T00006655001"/>
</dbReference>
<feature type="region of interest" description="Disordered" evidence="8">
    <location>
        <begin position="154"/>
        <end position="194"/>
    </location>
</feature>
<evidence type="ECO:0000256" key="1">
    <source>
        <dbReference type="ARBA" id="ARBA00004123"/>
    </source>
</evidence>
<evidence type="ECO:0000259" key="9">
    <source>
        <dbReference type="PROSITE" id="PS50157"/>
    </source>
</evidence>
<dbReference type="GO" id="GO:0008270">
    <property type="term" value="F:zinc ion binding"/>
    <property type="evidence" value="ECO:0007669"/>
    <property type="project" value="UniProtKB-KW"/>
</dbReference>
<keyword evidence="4 7" id="KW-0863">Zinc-finger</keyword>
<evidence type="ECO:0000256" key="5">
    <source>
        <dbReference type="ARBA" id="ARBA00022833"/>
    </source>
</evidence>
<dbReference type="STRING" id="2769.R7QQC3"/>
<dbReference type="SMART" id="SM00355">
    <property type="entry name" value="ZnF_C2H2"/>
    <property type="match status" value="4"/>
</dbReference>
<gene>
    <name evidence="10" type="ORF">CHC_T00006655001</name>
</gene>
<dbReference type="SUPFAM" id="SSF57667">
    <property type="entry name" value="beta-beta-alpha zinc fingers"/>
    <property type="match status" value="2"/>
</dbReference>
<dbReference type="GO" id="GO:0010468">
    <property type="term" value="P:regulation of gene expression"/>
    <property type="evidence" value="ECO:0007669"/>
    <property type="project" value="TreeGrafter"/>
</dbReference>
<comment type="subcellular location">
    <subcellularLocation>
        <location evidence="1">Nucleus</location>
    </subcellularLocation>
</comment>
<dbReference type="PROSITE" id="PS00028">
    <property type="entry name" value="ZINC_FINGER_C2H2_1"/>
    <property type="match status" value="4"/>
</dbReference>
<dbReference type="AlphaFoldDB" id="R7QQC3"/>
<dbReference type="GeneID" id="17317591"/>
<evidence type="ECO:0000256" key="2">
    <source>
        <dbReference type="ARBA" id="ARBA00022723"/>
    </source>
</evidence>
<dbReference type="InterPro" id="IPR036236">
    <property type="entry name" value="Znf_C2H2_sf"/>
</dbReference>
<dbReference type="PANTHER" id="PTHR16515:SF57">
    <property type="entry name" value="ZINC FINGER PROTEIN 154-LIKE"/>
    <property type="match status" value="1"/>
</dbReference>
<keyword evidence="2" id="KW-0479">Metal-binding</keyword>
<evidence type="ECO:0000256" key="6">
    <source>
        <dbReference type="ARBA" id="ARBA00023242"/>
    </source>
</evidence>
<evidence type="ECO:0000256" key="3">
    <source>
        <dbReference type="ARBA" id="ARBA00022737"/>
    </source>
</evidence>
<dbReference type="Pfam" id="PF00096">
    <property type="entry name" value="zf-C2H2"/>
    <property type="match status" value="4"/>
</dbReference>
<protein>
    <recommendedName>
        <fullName evidence="9">C2H2-type domain-containing protein</fullName>
    </recommendedName>
</protein>
<keyword evidence="5" id="KW-0862">Zinc</keyword>
<evidence type="ECO:0000313" key="11">
    <source>
        <dbReference type="Proteomes" id="UP000012073"/>
    </source>
</evidence>